<dbReference type="HOGENOM" id="CLU_134228_0_0_3"/>
<dbReference type="EMBL" id="CP003653">
    <property type="protein sequence ID" value="AFZ33879.1"/>
    <property type="molecule type" value="Genomic_DNA"/>
</dbReference>
<dbReference type="Gene3D" id="1.20.1220.20">
    <property type="entry name" value="Uncharcterised protein PF01724"/>
    <property type="match status" value="1"/>
</dbReference>
<dbReference type="Pfam" id="PF01724">
    <property type="entry name" value="DUF29"/>
    <property type="match status" value="1"/>
</dbReference>
<dbReference type="eggNOG" id="ENOG5030PPY">
    <property type="taxonomic scope" value="Bacteria"/>
</dbReference>
<reference evidence="2" key="1">
    <citation type="journal article" date="2013" name="Proc. Natl. Acad. Sci. U.S.A.">
        <title>Improving the coverage of the cyanobacterial phylum using diversity-driven genome sequencing.</title>
        <authorList>
            <person name="Shih P.M."/>
            <person name="Wu D."/>
            <person name="Latifi A."/>
            <person name="Axen S.D."/>
            <person name="Fewer D.P."/>
            <person name="Talla E."/>
            <person name="Calteau A."/>
            <person name="Cai F."/>
            <person name="Tandeau de Marsac N."/>
            <person name="Rippka R."/>
            <person name="Herdman M."/>
            <person name="Sivonen K."/>
            <person name="Coursin T."/>
            <person name="Laurent T."/>
            <person name="Goodwin L."/>
            <person name="Nolan M."/>
            <person name="Davenport K.W."/>
            <person name="Han C.S."/>
            <person name="Rubin E.M."/>
            <person name="Eisen J.A."/>
            <person name="Woyke T."/>
            <person name="Gugger M."/>
            <person name="Kerfeld C.A."/>
        </authorList>
    </citation>
    <scope>NUCLEOTIDE SEQUENCE [LARGE SCALE GENOMIC DNA]</scope>
    <source>
        <strain evidence="2">ATCC 29371 / PCC 7437</strain>
    </source>
</reference>
<dbReference type="AlphaFoldDB" id="K9XP65"/>
<sequence>MYELFELRKCIEAQDYQKALQIVDELEEMSLEDKLNKISSYLLILLTHLIKEQAEGKLTNSWRYSINNSVFQINKINKRRKAGGYYAKKTEVVEMIEEVFDLAVEKASLEAFGGSYNPEQLQKLIDRDSITAKAISLIEVS</sequence>
<evidence type="ECO:0008006" key="3">
    <source>
        <dbReference type="Google" id="ProtNLM"/>
    </source>
</evidence>
<dbReference type="PANTHER" id="PTHR34235:SF1">
    <property type="entry name" value="SLR0416 PROTEIN"/>
    <property type="match status" value="1"/>
</dbReference>
<evidence type="ECO:0000313" key="2">
    <source>
        <dbReference type="Proteomes" id="UP000010473"/>
    </source>
</evidence>
<proteinExistence type="predicted"/>
<name>K9XP65_STAC7</name>
<accession>K9XP65</accession>
<dbReference type="PANTHER" id="PTHR34235">
    <property type="entry name" value="SLR1203 PROTEIN-RELATED"/>
    <property type="match status" value="1"/>
</dbReference>
<dbReference type="Proteomes" id="UP000010473">
    <property type="component" value="Chromosome"/>
</dbReference>
<protein>
    <recommendedName>
        <fullName evidence="3">DUF29 domain-containing protein</fullName>
    </recommendedName>
</protein>
<organism evidence="1 2">
    <name type="scientific">Stanieria cyanosphaera (strain ATCC 29371 / PCC 7437)</name>
    <dbReference type="NCBI Taxonomy" id="111780"/>
    <lineage>
        <taxon>Bacteria</taxon>
        <taxon>Bacillati</taxon>
        <taxon>Cyanobacteriota</taxon>
        <taxon>Cyanophyceae</taxon>
        <taxon>Pleurocapsales</taxon>
        <taxon>Dermocarpellaceae</taxon>
        <taxon>Stanieria</taxon>
    </lineage>
</organism>
<dbReference type="RefSeq" id="WP_015191552.1">
    <property type="nucleotide sequence ID" value="NC_019748.1"/>
</dbReference>
<gene>
    <name evidence="1" type="ordered locus">Sta7437_0263</name>
</gene>
<dbReference type="KEGG" id="scs:Sta7437_0263"/>
<dbReference type="InterPro" id="IPR002636">
    <property type="entry name" value="DUF29"/>
</dbReference>
<dbReference type="OrthoDB" id="495351at2"/>
<keyword evidence="2" id="KW-1185">Reference proteome</keyword>
<dbReference type="PATRIC" id="fig|111780.3.peg.274"/>
<evidence type="ECO:0000313" key="1">
    <source>
        <dbReference type="EMBL" id="AFZ33879.1"/>
    </source>
</evidence>